<keyword evidence="4" id="KW-0645">Protease</keyword>
<dbReference type="STRING" id="590646.G3AW25"/>
<dbReference type="HOGENOM" id="CLU_024518_2_1_1"/>
<evidence type="ECO:0000313" key="4">
    <source>
        <dbReference type="EMBL" id="EGV66433.1"/>
    </source>
</evidence>
<dbReference type="OrthoDB" id="1898734at2759"/>
<evidence type="ECO:0000256" key="1">
    <source>
        <dbReference type="ARBA" id="ARBA00010088"/>
    </source>
</evidence>
<gene>
    <name evidence="4" type="ORF">CANTEDRAFT_100705</name>
</gene>
<dbReference type="PANTHER" id="PTHR43248">
    <property type="entry name" value="2-SUCCINYL-6-HYDROXY-2,4-CYCLOHEXADIENE-1-CARBOXYLATE SYNTHASE"/>
    <property type="match status" value="1"/>
</dbReference>
<evidence type="ECO:0000256" key="2">
    <source>
        <dbReference type="ARBA" id="ARBA00022801"/>
    </source>
</evidence>
<feature type="domain" description="AB hydrolase-1" evidence="3">
    <location>
        <begin position="63"/>
        <end position="281"/>
    </location>
</feature>
<dbReference type="InterPro" id="IPR002410">
    <property type="entry name" value="Peptidase_S33"/>
</dbReference>
<dbReference type="PRINTS" id="PR00793">
    <property type="entry name" value="PROAMNOPTASE"/>
</dbReference>
<organism evidence="5">
    <name type="scientific">Candida tenuis (strain ATCC 10573 / BCRC 21748 / CBS 615 / JCM 9827 / NBRC 10315 / NRRL Y-1498 / VKM Y-70)</name>
    <name type="common">Yeast</name>
    <name type="synonym">Yamadazyma tenuis</name>
    <dbReference type="NCBI Taxonomy" id="590646"/>
    <lineage>
        <taxon>Eukaryota</taxon>
        <taxon>Fungi</taxon>
        <taxon>Dikarya</taxon>
        <taxon>Ascomycota</taxon>
        <taxon>Saccharomycotina</taxon>
        <taxon>Pichiomycetes</taxon>
        <taxon>Debaryomycetaceae</taxon>
        <taxon>Yamadazyma</taxon>
    </lineage>
</organism>
<dbReference type="EMBL" id="GL996510">
    <property type="protein sequence ID" value="EGV66433.1"/>
    <property type="molecule type" value="Genomic_DNA"/>
</dbReference>
<accession>G3AW25</accession>
<dbReference type="InterPro" id="IPR000073">
    <property type="entry name" value="AB_hydrolase_1"/>
</dbReference>
<evidence type="ECO:0000313" key="5">
    <source>
        <dbReference type="Proteomes" id="UP000000707"/>
    </source>
</evidence>
<dbReference type="PANTHER" id="PTHR43248:SF2">
    <property type="entry name" value="PROLYL AMINOPEPTIDASE"/>
    <property type="match status" value="1"/>
</dbReference>
<protein>
    <submittedName>
        <fullName evidence="4">Prolyl aminopeptidase</fullName>
    </submittedName>
</protein>
<dbReference type="eggNOG" id="ENOG502QSNW">
    <property type="taxonomic scope" value="Eukaryota"/>
</dbReference>
<dbReference type="Proteomes" id="UP000000707">
    <property type="component" value="Unassembled WGS sequence"/>
</dbReference>
<dbReference type="InterPro" id="IPR051601">
    <property type="entry name" value="Serine_prot/Carboxylest_S33"/>
</dbReference>
<name>G3AW25_CANTC</name>
<dbReference type="AlphaFoldDB" id="G3AW25"/>
<dbReference type="Pfam" id="PF00561">
    <property type="entry name" value="Abhydrolase_1"/>
    <property type="match status" value="1"/>
</dbReference>
<sequence length="467" mass="53549">MGTSYQIEETYRVQNIKVDVLKFSLPLSYFNDDYSGQEISVFATLCQKFDPEVTDLLPKVPKVVTFIQGGPGYPCSPPATNIPYTNIFIDRGYQVLYMDQRGTGLSTPINSTSFPQLIPKTSESEVNYVVKQLHYILNFTGASIVEDLERIREILLKTRKWSISGQSFGGFCSFIYLSKYPNSIKESFITGGVPPINHGPDDVYRSTYKRAKERNIHYYSKYPQDVTKVNTILTYLSTNKTSLPDGGNLSVERFQQMGLNFGQHGGTDKIHSLVQYFYNDLKMFGAPSFNTLTSVLNSLHFDTNVIYALFQESIYCDGNNPQVKTSNWSADRLRYLPENTSFVFQEGREEPTFFTTEMVYKSMYNDYVELRPFKGLAFALHLNTQWPKLYDIETLRTLTFEKVPIVGAVYVHDLYVDFDLSRKVLEDTFGGRNFRAFMTSEFFHGGYLKDPQRVMGTLFKLLESEVD</sequence>
<evidence type="ECO:0000259" key="3">
    <source>
        <dbReference type="Pfam" id="PF00561"/>
    </source>
</evidence>
<proteinExistence type="inferred from homology"/>
<reference evidence="4 5" key="1">
    <citation type="journal article" date="2011" name="Proc. Natl. Acad. Sci. U.S.A.">
        <title>Comparative genomics of xylose-fermenting fungi for enhanced biofuel production.</title>
        <authorList>
            <person name="Wohlbach D.J."/>
            <person name="Kuo A."/>
            <person name="Sato T.K."/>
            <person name="Potts K.M."/>
            <person name="Salamov A.A."/>
            <person name="LaButti K.M."/>
            <person name="Sun H."/>
            <person name="Clum A."/>
            <person name="Pangilinan J.L."/>
            <person name="Lindquist E.A."/>
            <person name="Lucas S."/>
            <person name="Lapidus A."/>
            <person name="Jin M."/>
            <person name="Gunawan C."/>
            <person name="Balan V."/>
            <person name="Dale B.E."/>
            <person name="Jeffries T.W."/>
            <person name="Zinkel R."/>
            <person name="Barry K.W."/>
            <person name="Grigoriev I.V."/>
            <person name="Gasch A.P."/>
        </authorList>
    </citation>
    <scope>NUCLEOTIDE SEQUENCE [LARGE SCALE GENOMIC DNA]</scope>
    <source>
        <strain evidence="5">ATCC 10573 / BCRC 21748 / CBS 615 / JCM 9827 / NBRC 10315 / NRRL Y-1498 / VKM Y-70</strain>
    </source>
</reference>
<keyword evidence="2" id="KW-0378">Hydrolase</keyword>
<comment type="similarity">
    <text evidence="1">Belongs to the peptidase S33 family.</text>
</comment>
<dbReference type="GO" id="GO:0004177">
    <property type="term" value="F:aminopeptidase activity"/>
    <property type="evidence" value="ECO:0007669"/>
    <property type="project" value="UniProtKB-KW"/>
</dbReference>
<dbReference type="InterPro" id="IPR029058">
    <property type="entry name" value="AB_hydrolase_fold"/>
</dbReference>
<dbReference type="SUPFAM" id="SSF53474">
    <property type="entry name" value="alpha/beta-Hydrolases"/>
    <property type="match status" value="1"/>
</dbReference>
<keyword evidence="4" id="KW-0031">Aminopeptidase</keyword>
<dbReference type="Gene3D" id="3.40.50.1820">
    <property type="entry name" value="alpha/beta hydrolase"/>
    <property type="match status" value="1"/>
</dbReference>
<keyword evidence="5" id="KW-1185">Reference proteome</keyword>
<dbReference type="GO" id="GO:0006508">
    <property type="term" value="P:proteolysis"/>
    <property type="evidence" value="ECO:0007669"/>
    <property type="project" value="InterPro"/>
</dbReference>